<dbReference type="InterPro" id="IPR002164">
    <property type="entry name" value="NAP_family"/>
</dbReference>
<feature type="region of interest" description="Disordered" evidence="3">
    <location>
        <begin position="289"/>
        <end position="356"/>
    </location>
</feature>
<dbReference type="SUPFAM" id="SSF143113">
    <property type="entry name" value="NAP-like"/>
    <property type="match status" value="1"/>
</dbReference>
<evidence type="ECO:0000256" key="3">
    <source>
        <dbReference type="SAM" id="MobiDB-lite"/>
    </source>
</evidence>
<dbReference type="PANTHER" id="PTHR11875">
    <property type="entry name" value="TESTIS-SPECIFIC Y-ENCODED PROTEIN"/>
    <property type="match status" value="1"/>
</dbReference>
<reference evidence="4" key="1">
    <citation type="journal article" date="2020" name="Stud. Mycol.">
        <title>101 Dothideomycetes genomes: a test case for predicting lifestyles and emergence of pathogens.</title>
        <authorList>
            <person name="Haridas S."/>
            <person name="Albert R."/>
            <person name="Binder M."/>
            <person name="Bloem J."/>
            <person name="Labutti K."/>
            <person name="Salamov A."/>
            <person name="Andreopoulos B."/>
            <person name="Baker S."/>
            <person name="Barry K."/>
            <person name="Bills G."/>
            <person name="Bluhm B."/>
            <person name="Cannon C."/>
            <person name="Castanera R."/>
            <person name="Culley D."/>
            <person name="Daum C."/>
            <person name="Ezra D."/>
            <person name="Gonzalez J."/>
            <person name="Henrissat B."/>
            <person name="Kuo A."/>
            <person name="Liang C."/>
            <person name="Lipzen A."/>
            <person name="Lutzoni F."/>
            <person name="Magnuson J."/>
            <person name="Mondo S."/>
            <person name="Nolan M."/>
            <person name="Ohm R."/>
            <person name="Pangilinan J."/>
            <person name="Park H.-J."/>
            <person name="Ramirez L."/>
            <person name="Alfaro M."/>
            <person name="Sun H."/>
            <person name="Tritt A."/>
            <person name="Yoshinaga Y."/>
            <person name="Zwiers L.-H."/>
            <person name="Turgeon B."/>
            <person name="Goodwin S."/>
            <person name="Spatafora J."/>
            <person name="Crous P."/>
            <person name="Grigoriev I."/>
        </authorList>
    </citation>
    <scope>NUCLEOTIDE SEQUENCE</scope>
    <source>
        <strain evidence="4">CBS 113979</strain>
    </source>
</reference>
<comment type="similarity">
    <text evidence="1 2">Belongs to the nucleosome assembly protein (NAP) family.</text>
</comment>
<dbReference type="GO" id="GO:0006334">
    <property type="term" value="P:nucleosome assembly"/>
    <property type="evidence" value="ECO:0007669"/>
    <property type="project" value="InterPro"/>
</dbReference>
<name>A0A6G1HDD0_9PEZI</name>
<organism evidence="4 5">
    <name type="scientific">Aulographum hederae CBS 113979</name>
    <dbReference type="NCBI Taxonomy" id="1176131"/>
    <lineage>
        <taxon>Eukaryota</taxon>
        <taxon>Fungi</taxon>
        <taxon>Dikarya</taxon>
        <taxon>Ascomycota</taxon>
        <taxon>Pezizomycotina</taxon>
        <taxon>Dothideomycetes</taxon>
        <taxon>Pleosporomycetidae</taxon>
        <taxon>Aulographales</taxon>
        <taxon>Aulographaceae</taxon>
    </lineage>
</organism>
<keyword evidence="5" id="KW-1185">Reference proteome</keyword>
<dbReference type="AlphaFoldDB" id="A0A6G1HDD0"/>
<dbReference type="Gene3D" id="3.30.1120.90">
    <property type="entry name" value="Nucleosome assembly protein"/>
    <property type="match status" value="1"/>
</dbReference>
<dbReference type="GO" id="GO:0005634">
    <property type="term" value="C:nucleus"/>
    <property type="evidence" value="ECO:0007669"/>
    <property type="project" value="InterPro"/>
</dbReference>
<dbReference type="InterPro" id="IPR037231">
    <property type="entry name" value="NAP-like_sf"/>
</dbReference>
<gene>
    <name evidence="4" type="ORF">K402DRAFT_410029</name>
</gene>
<dbReference type="Pfam" id="PF00956">
    <property type="entry name" value="NAP"/>
    <property type="match status" value="1"/>
</dbReference>
<sequence>MAPRIETTVTYEDLAAVEHHLDDVDGQILRHEYLLQKPILDRRSELVANIPNFWPLVFEGAPSAIEEEIEPSDSHVFADALVDFSVDRFDVDNEPKSYSLKFTFKANEWFDDEVLEKKFHYRTNCSGARYHVSEPVEIHWKPGKDLTGGLLDSATALFDARQRRSLFSTTTIKSQADMDEKVEMKNKVMQLAEYEALIHKLEFSDPGYRSFFLLFGFVSHYRYVTAEEHAGALAEHKKAQDQQENPIWALEAERDLDEQEIEICDGGEELGYKLANDLWPHAIKYFTAAQENDTDDDDDTEDDSESSAMDEDDDSDEEEGKKVDIRSLVQGKRKKSESLHQNGDGSPAKARKMNGK</sequence>
<evidence type="ECO:0000256" key="1">
    <source>
        <dbReference type="ARBA" id="ARBA00009947"/>
    </source>
</evidence>
<evidence type="ECO:0000256" key="2">
    <source>
        <dbReference type="RuleBase" id="RU003876"/>
    </source>
</evidence>
<accession>A0A6G1HDD0</accession>
<dbReference type="OrthoDB" id="19419at2759"/>
<proteinExistence type="inferred from homology"/>
<evidence type="ECO:0000313" key="4">
    <source>
        <dbReference type="EMBL" id="KAF1991221.1"/>
    </source>
</evidence>
<feature type="compositionally biased region" description="Acidic residues" evidence="3">
    <location>
        <begin position="292"/>
        <end position="318"/>
    </location>
</feature>
<evidence type="ECO:0000313" key="5">
    <source>
        <dbReference type="Proteomes" id="UP000800041"/>
    </source>
</evidence>
<dbReference type="EMBL" id="ML977140">
    <property type="protein sequence ID" value="KAF1991221.1"/>
    <property type="molecule type" value="Genomic_DNA"/>
</dbReference>
<dbReference type="Proteomes" id="UP000800041">
    <property type="component" value="Unassembled WGS sequence"/>
</dbReference>
<protein>
    <recommendedName>
        <fullName evidence="6">NAP family protein</fullName>
    </recommendedName>
</protein>
<evidence type="ECO:0008006" key="6">
    <source>
        <dbReference type="Google" id="ProtNLM"/>
    </source>
</evidence>